<name>A0A423XQ39_9ENTR</name>
<evidence type="ECO:0000256" key="2">
    <source>
        <dbReference type="SAM" id="Phobius"/>
    </source>
</evidence>
<keyword evidence="1" id="KW-0175">Coiled coil</keyword>
<accession>A0A423XQ39</accession>
<protein>
    <submittedName>
        <fullName evidence="3">Uncharacterized protein</fullName>
    </submittedName>
</protein>
<evidence type="ECO:0000313" key="4">
    <source>
        <dbReference type="Proteomes" id="UP000285793"/>
    </source>
</evidence>
<sequence length="174" mass="19764">MSDEKEQGKWEKFLRLKHTGKLVSLINTAIYSAISYFVINILKNMIGSQDKTSQSIGVILLVLFVGALGWLRDLITDTIDMQSPANKERDEHKKTREQLKRSEEELSECRRIIHAIRSNITNTIMQEPDDKEKVQKIVGMMVKINEDSSVNNVTGVTNGAIQKDYLALFRAPSL</sequence>
<dbReference type="AlphaFoldDB" id="A0A423XQ39"/>
<proteinExistence type="predicted"/>
<dbReference type="EMBL" id="PQJL01000080">
    <property type="protein sequence ID" value="ROW56142.1"/>
    <property type="molecule type" value="Genomic_DNA"/>
</dbReference>
<reference evidence="3 4" key="1">
    <citation type="journal article" date="2018" name="Front. Microbiol.">
        <title>An Investigation of an Acute Gastroenteritis Outbreak: Cronobacter sakazakii, a Potential Cause of Food-Borne Illness.</title>
        <authorList>
            <person name="Yong W."/>
            <person name="Guo B."/>
            <person name="Shi X."/>
            <person name="Cheng T."/>
            <person name="Chen M."/>
            <person name="Jiang X."/>
            <person name="Ye Y."/>
            <person name="Wang J."/>
            <person name="Xie G."/>
            <person name="Ding J."/>
        </authorList>
    </citation>
    <scope>NUCLEOTIDE SEQUENCE [LARGE SCALE GENOMIC DNA]</scope>
    <source>
        <strain evidence="3 4">S1</strain>
    </source>
</reference>
<comment type="caution">
    <text evidence="3">The sequence shown here is derived from an EMBL/GenBank/DDBJ whole genome shotgun (WGS) entry which is preliminary data.</text>
</comment>
<keyword evidence="2" id="KW-0812">Transmembrane</keyword>
<keyword evidence="2" id="KW-1133">Transmembrane helix</keyword>
<dbReference type="Proteomes" id="UP000285793">
    <property type="component" value="Unassembled WGS sequence"/>
</dbReference>
<evidence type="ECO:0000313" key="3">
    <source>
        <dbReference type="EMBL" id="ROW56142.1"/>
    </source>
</evidence>
<dbReference type="RefSeq" id="WP_123949135.1">
    <property type="nucleotide sequence ID" value="NZ_PQJL01000080.1"/>
</dbReference>
<gene>
    <name evidence="3" type="ORF">C3E80_21315</name>
</gene>
<feature type="transmembrane region" description="Helical" evidence="2">
    <location>
        <begin position="21"/>
        <end position="42"/>
    </location>
</feature>
<keyword evidence="2" id="KW-0472">Membrane</keyword>
<feature type="coiled-coil region" evidence="1">
    <location>
        <begin position="85"/>
        <end position="119"/>
    </location>
</feature>
<evidence type="ECO:0000256" key="1">
    <source>
        <dbReference type="SAM" id="Coils"/>
    </source>
</evidence>
<organism evidence="3 4">
    <name type="scientific">Cronobacter malonaticus</name>
    <dbReference type="NCBI Taxonomy" id="413503"/>
    <lineage>
        <taxon>Bacteria</taxon>
        <taxon>Pseudomonadati</taxon>
        <taxon>Pseudomonadota</taxon>
        <taxon>Gammaproteobacteria</taxon>
        <taxon>Enterobacterales</taxon>
        <taxon>Enterobacteriaceae</taxon>
        <taxon>Cronobacter</taxon>
    </lineage>
</organism>
<feature type="transmembrane region" description="Helical" evidence="2">
    <location>
        <begin position="54"/>
        <end position="71"/>
    </location>
</feature>